<evidence type="ECO:0000256" key="4">
    <source>
        <dbReference type="ARBA" id="ARBA00022989"/>
    </source>
</evidence>
<feature type="transmembrane region" description="Helical" evidence="6">
    <location>
        <begin position="393"/>
        <end position="411"/>
    </location>
</feature>
<feature type="domain" description="Major facilitator superfamily (MFS) profile" evidence="7">
    <location>
        <begin position="33"/>
        <end position="439"/>
    </location>
</feature>
<keyword evidence="9" id="KW-1185">Reference proteome</keyword>
<comment type="caution">
    <text evidence="8">The sequence shown here is derived from an EMBL/GenBank/DDBJ whole genome shotgun (WGS) entry which is preliminary data.</text>
</comment>
<evidence type="ECO:0000256" key="6">
    <source>
        <dbReference type="SAM" id="Phobius"/>
    </source>
</evidence>
<dbReference type="AlphaFoldDB" id="A0A4Q1D967"/>
<keyword evidence="3 6" id="KW-0812">Transmembrane</keyword>
<reference evidence="8 9" key="1">
    <citation type="submission" date="2019-01" db="EMBL/GenBank/DDBJ databases">
        <title>Filimonas sp. strain TTM-71.</title>
        <authorList>
            <person name="Chen W.-M."/>
        </authorList>
    </citation>
    <scope>NUCLEOTIDE SEQUENCE [LARGE SCALE GENOMIC DNA]</scope>
    <source>
        <strain evidence="8 9">TTM-71</strain>
    </source>
</reference>
<evidence type="ECO:0000256" key="2">
    <source>
        <dbReference type="ARBA" id="ARBA00022475"/>
    </source>
</evidence>
<dbReference type="PROSITE" id="PS50850">
    <property type="entry name" value="MFS"/>
    <property type="match status" value="1"/>
</dbReference>
<name>A0A4Q1D967_9BACT</name>
<evidence type="ECO:0000256" key="1">
    <source>
        <dbReference type="ARBA" id="ARBA00004429"/>
    </source>
</evidence>
<sequence>MINIAPTSSASSERITAEAPATTSHSGKAYLLPLVLITSLFFLWGMANNLNDILIKQFKKSFSLNDFQSGLVQSAFYLGYFVFALPASYVMKKRGYKSGIISGLLLYAAGALLFVPAAKAHSYTFFLFALFVIASGLAFLETAANPYVAVLGKPETASFRLNLAQAFNPIGCITGIVVGQQLIFSGIEYTPEQIGHMDAAVLDTYYRSETAAVAPPYLCIGIVVLLFALLFAVTRFPALKEPEETTPGTEDMQMKPLKGGLPGIKQLRMAVIAQFFCVGAQVCMWSYLIRYVQHVAPSVTEKQAANYLILSLVLFAAGRFTGTVLLKKFKDHVLLFSYALISMALVIAGILLPGSIGIAAFVATSFFMSIMYPTIFTLGIAGLGARAKMASSVIVMAIIGGAILTMIMGRVSDMTGITGAFCVPMLAFAVVAWYGWKCK</sequence>
<dbReference type="InterPro" id="IPR011701">
    <property type="entry name" value="MFS"/>
</dbReference>
<dbReference type="SUPFAM" id="SSF103473">
    <property type="entry name" value="MFS general substrate transporter"/>
    <property type="match status" value="1"/>
</dbReference>
<dbReference type="InterPro" id="IPR036259">
    <property type="entry name" value="MFS_trans_sf"/>
</dbReference>
<keyword evidence="4 6" id="KW-1133">Transmembrane helix</keyword>
<dbReference type="InterPro" id="IPR020846">
    <property type="entry name" value="MFS_dom"/>
</dbReference>
<dbReference type="PANTHER" id="PTHR43702:SF11">
    <property type="entry name" value="L-FUCOSE-PROTON SYMPORTER"/>
    <property type="match status" value="1"/>
</dbReference>
<dbReference type="Gene3D" id="1.20.1250.20">
    <property type="entry name" value="MFS general substrate transporter like domains"/>
    <property type="match status" value="2"/>
</dbReference>
<dbReference type="Pfam" id="PF07690">
    <property type="entry name" value="MFS_1"/>
    <property type="match status" value="1"/>
</dbReference>
<dbReference type="InterPro" id="IPR050375">
    <property type="entry name" value="MFS_TsgA-like"/>
</dbReference>
<evidence type="ECO:0000313" key="8">
    <source>
        <dbReference type="EMBL" id="RXK85914.1"/>
    </source>
</evidence>
<dbReference type="CDD" id="cd17394">
    <property type="entry name" value="MFS_FucP_like"/>
    <property type="match status" value="1"/>
</dbReference>
<feature type="transmembrane region" description="Helical" evidence="6">
    <location>
        <begin position="123"/>
        <end position="140"/>
    </location>
</feature>
<evidence type="ECO:0000256" key="5">
    <source>
        <dbReference type="ARBA" id="ARBA00023136"/>
    </source>
</evidence>
<dbReference type="RefSeq" id="WP_129001665.1">
    <property type="nucleotide sequence ID" value="NZ_SDHZ01000001.1"/>
</dbReference>
<dbReference type="InterPro" id="IPR005275">
    <property type="entry name" value="Lfuc_symporter_FucP"/>
</dbReference>
<dbReference type="GO" id="GO:0005886">
    <property type="term" value="C:plasma membrane"/>
    <property type="evidence" value="ECO:0007669"/>
    <property type="project" value="UniProtKB-SubCell"/>
</dbReference>
<proteinExistence type="predicted"/>
<dbReference type="Proteomes" id="UP000290545">
    <property type="component" value="Unassembled WGS sequence"/>
</dbReference>
<feature type="transmembrane region" description="Helical" evidence="6">
    <location>
        <begin position="358"/>
        <end position="381"/>
    </location>
</feature>
<feature type="transmembrane region" description="Helical" evidence="6">
    <location>
        <begin position="267"/>
        <end position="287"/>
    </location>
</feature>
<organism evidence="8 9">
    <name type="scientific">Filimonas effusa</name>
    <dbReference type="NCBI Taxonomy" id="2508721"/>
    <lineage>
        <taxon>Bacteria</taxon>
        <taxon>Pseudomonadati</taxon>
        <taxon>Bacteroidota</taxon>
        <taxon>Chitinophagia</taxon>
        <taxon>Chitinophagales</taxon>
        <taxon>Chitinophagaceae</taxon>
        <taxon>Filimonas</taxon>
    </lineage>
</organism>
<feature type="transmembrane region" description="Helical" evidence="6">
    <location>
        <begin position="161"/>
        <end position="183"/>
    </location>
</feature>
<feature type="transmembrane region" description="Helical" evidence="6">
    <location>
        <begin position="307"/>
        <end position="326"/>
    </location>
</feature>
<dbReference type="EMBL" id="SDHZ01000001">
    <property type="protein sequence ID" value="RXK85914.1"/>
    <property type="molecule type" value="Genomic_DNA"/>
</dbReference>
<evidence type="ECO:0000313" key="9">
    <source>
        <dbReference type="Proteomes" id="UP000290545"/>
    </source>
</evidence>
<accession>A0A4Q1D967</accession>
<feature type="transmembrane region" description="Helical" evidence="6">
    <location>
        <begin position="99"/>
        <end position="117"/>
    </location>
</feature>
<feature type="transmembrane region" description="Helical" evidence="6">
    <location>
        <begin position="29"/>
        <end position="47"/>
    </location>
</feature>
<protein>
    <submittedName>
        <fullName evidence="8">L-fucose:H+ symporter permease</fullName>
    </submittedName>
</protein>
<dbReference type="OrthoDB" id="9786665at2"/>
<dbReference type="NCBIfam" id="TIGR00885">
    <property type="entry name" value="fucP"/>
    <property type="match status" value="1"/>
</dbReference>
<feature type="transmembrane region" description="Helical" evidence="6">
    <location>
        <begin position="67"/>
        <end position="87"/>
    </location>
</feature>
<keyword evidence="5 6" id="KW-0472">Membrane</keyword>
<evidence type="ECO:0000259" key="7">
    <source>
        <dbReference type="PROSITE" id="PS50850"/>
    </source>
</evidence>
<gene>
    <name evidence="8" type="primary">fucP</name>
    <name evidence="8" type="ORF">ESB13_03640</name>
</gene>
<comment type="subcellular location">
    <subcellularLocation>
        <location evidence="1">Cell inner membrane</location>
        <topology evidence="1">Multi-pass membrane protein</topology>
    </subcellularLocation>
</comment>
<feature type="transmembrane region" description="Helical" evidence="6">
    <location>
        <begin position="333"/>
        <end position="352"/>
    </location>
</feature>
<keyword evidence="2" id="KW-1003">Cell membrane</keyword>
<feature type="transmembrane region" description="Helical" evidence="6">
    <location>
        <begin position="214"/>
        <end position="233"/>
    </location>
</feature>
<dbReference type="PANTHER" id="PTHR43702">
    <property type="entry name" value="L-FUCOSE-PROTON SYMPORTER"/>
    <property type="match status" value="1"/>
</dbReference>
<evidence type="ECO:0000256" key="3">
    <source>
        <dbReference type="ARBA" id="ARBA00022692"/>
    </source>
</evidence>
<dbReference type="GO" id="GO:0015535">
    <property type="term" value="F:fucose:proton symporter activity"/>
    <property type="evidence" value="ECO:0007669"/>
    <property type="project" value="InterPro"/>
</dbReference>
<feature type="transmembrane region" description="Helical" evidence="6">
    <location>
        <begin position="417"/>
        <end position="436"/>
    </location>
</feature>